<reference evidence="4" key="1">
    <citation type="submission" date="2016-05" db="EMBL/GenBank/DDBJ databases">
        <authorList>
            <person name="Naeem Raeece"/>
        </authorList>
    </citation>
    <scope>NUCLEOTIDE SEQUENCE [LARGE SCALE GENOMIC DNA]</scope>
</reference>
<sequence>MTLYAILEDLPSYKFYKQFDEGDSSTYNSFCKEEVTISSNEELVKLCSKILKHFKLIDETKEDTFHNKHCDDINYWIGEQLKESHGVTDAQLNNSSTYISLYTALIRIKQKKKMNYTCSIDFNDVTAEEKRRRKNLYDYYENYEKLEHIFIQKGKNCSKEHYEYLDKCVTLYNETKQYCTPGKTYVSKKCPSFFNYSEIYYPKKDLSVMPCELEVQSKTSVRLVSETEMSAKENVEISSLSDVPVSSDKSDTHSTSEPSPSLSNTLMTTGIPVLGSCFFLFIIYRWTRIGSLIRNRLLKGGEKINELSDNVTGKLWEDTMDPFTIDSDNKGYQLAYQSL</sequence>
<evidence type="ECO:0000256" key="2">
    <source>
        <dbReference type="SAM" id="Phobius"/>
    </source>
</evidence>
<keyword evidence="2" id="KW-0812">Transmembrane</keyword>
<proteinExistence type="predicted"/>
<organism evidence="3 4">
    <name type="scientific">Plasmodium ovale curtisi</name>
    <dbReference type="NCBI Taxonomy" id="864141"/>
    <lineage>
        <taxon>Eukaryota</taxon>
        <taxon>Sar</taxon>
        <taxon>Alveolata</taxon>
        <taxon>Apicomplexa</taxon>
        <taxon>Aconoidasida</taxon>
        <taxon>Haemosporida</taxon>
        <taxon>Plasmodiidae</taxon>
        <taxon>Plasmodium</taxon>
        <taxon>Plasmodium (Plasmodium)</taxon>
    </lineage>
</organism>
<dbReference type="AlphaFoldDB" id="A0A1A8WHE8"/>
<dbReference type="EMBL" id="FLQU01000973">
    <property type="protein sequence ID" value="SBS90643.1"/>
    <property type="molecule type" value="Genomic_DNA"/>
</dbReference>
<dbReference type="InterPro" id="IPR008780">
    <property type="entry name" value="Plasmodium_Vir"/>
</dbReference>
<keyword evidence="2" id="KW-0472">Membrane</keyword>
<dbReference type="Pfam" id="PF05795">
    <property type="entry name" value="Plasmodium_Vir"/>
    <property type="match status" value="1"/>
</dbReference>
<dbReference type="Proteomes" id="UP000078560">
    <property type="component" value="Unassembled WGS sequence"/>
</dbReference>
<evidence type="ECO:0000313" key="3">
    <source>
        <dbReference type="EMBL" id="SBS90643.1"/>
    </source>
</evidence>
<feature type="transmembrane region" description="Helical" evidence="2">
    <location>
        <begin position="266"/>
        <end position="286"/>
    </location>
</feature>
<name>A0A1A8WHE8_PLAOA</name>
<keyword evidence="2" id="KW-1133">Transmembrane helix</keyword>
<evidence type="ECO:0000256" key="1">
    <source>
        <dbReference type="SAM" id="MobiDB-lite"/>
    </source>
</evidence>
<gene>
    <name evidence="3" type="ORF">POVCU2_0062760</name>
</gene>
<evidence type="ECO:0000313" key="4">
    <source>
        <dbReference type="Proteomes" id="UP000078560"/>
    </source>
</evidence>
<feature type="region of interest" description="Disordered" evidence="1">
    <location>
        <begin position="236"/>
        <end position="262"/>
    </location>
</feature>
<protein>
    <submittedName>
        <fullName evidence="3">PIR Superfamily Protein</fullName>
    </submittedName>
</protein>
<accession>A0A1A8WHE8</accession>